<dbReference type="GO" id="GO:0046872">
    <property type="term" value="F:metal ion binding"/>
    <property type="evidence" value="ECO:0007669"/>
    <property type="project" value="UniProtKB-KW"/>
</dbReference>
<accession>A0A1I3AQS3</accession>
<keyword evidence="5 6" id="KW-0460">Magnesium</keyword>
<dbReference type="GO" id="GO:0000105">
    <property type="term" value="P:L-histidine biosynthetic process"/>
    <property type="evidence" value="ECO:0007669"/>
    <property type="project" value="TreeGrafter"/>
</dbReference>
<dbReference type="PANTHER" id="PTHR43200">
    <property type="entry name" value="PHOSPHATASE"/>
    <property type="match status" value="1"/>
</dbReference>
<dbReference type="RefSeq" id="WP_092046598.1">
    <property type="nucleotide sequence ID" value="NZ_FOQD01000001.1"/>
</dbReference>
<proteinExistence type="inferred from homology"/>
<dbReference type="Proteomes" id="UP000199518">
    <property type="component" value="Unassembled WGS sequence"/>
</dbReference>
<dbReference type="Gene3D" id="3.30.540.10">
    <property type="entry name" value="Fructose-1,6-Bisphosphatase, subunit A, domain 1"/>
    <property type="match status" value="1"/>
</dbReference>
<name>A0A1I3AQS3_9PLAN</name>
<feature type="binding site" evidence="6">
    <location>
        <position position="91"/>
    </location>
    <ligand>
        <name>Mg(2+)</name>
        <dbReference type="ChEBI" id="CHEBI:18420"/>
        <label>1</label>
        <note>catalytic</note>
    </ligand>
</feature>
<dbReference type="Gene3D" id="3.40.190.80">
    <property type="match status" value="1"/>
</dbReference>
<keyword evidence="8" id="KW-1185">Reference proteome</keyword>
<evidence type="ECO:0000256" key="6">
    <source>
        <dbReference type="PIRSR" id="PIRSR600760-2"/>
    </source>
</evidence>
<feature type="binding site" evidence="6">
    <location>
        <position position="88"/>
    </location>
    <ligand>
        <name>Mg(2+)</name>
        <dbReference type="ChEBI" id="CHEBI:18420"/>
        <label>1</label>
        <note>catalytic</note>
    </ligand>
</feature>
<dbReference type="InterPro" id="IPR000760">
    <property type="entry name" value="Inositol_monophosphatase-like"/>
</dbReference>
<keyword evidence="4" id="KW-0378">Hydrolase</keyword>
<evidence type="ECO:0000256" key="5">
    <source>
        <dbReference type="ARBA" id="ARBA00022842"/>
    </source>
</evidence>
<dbReference type="OrthoDB" id="9772456at2"/>
<evidence type="ECO:0000313" key="7">
    <source>
        <dbReference type="EMBL" id="SFH52330.1"/>
    </source>
</evidence>
<sequence>MADPAAVDERLRFALNASAQAERLVMSYFGDAALQVDLKDDLTPVTAADRGAEELLRRTLLGTFPHDSVLGEEFGETKGNSGFRWILDPVDGTKSFVHGVPLFGMLIGLQFEGENVAGICRLPAVREVIYASRGRGSWWQRGSAAAVPAQVTTATSLSDSLFCYTAVDGFEQIQRSDVLQKLSQVCRLSRGWGDCYGHMLVATGRADLMIDPLLAEWDACALIPIIEEAGGIFMDWTGRSTAVGGNGISLTPQIKSELQQIIRR</sequence>
<feature type="binding site" evidence="6">
    <location>
        <position position="218"/>
    </location>
    <ligand>
        <name>Mg(2+)</name>
        <dbReference type="ChEBI" id="CHEBI:18420"/>
        <label>1</label>
        <note>catalytic</note>
    </ligand>
</feature>
<dbReference type="EMBL" id="FOQD01000001">
    <property type="protein sequence ID" value="SFH52330.1"/>
    <property type="molecule type" value="Genomic_DNA"/>
</dbReference>
<dbReference type="STRING" id="1576369.SAMN05421753_1016"/>
<evidence type="ECO:0000256" key="4">
    <source>
        <dbReference type="ARBA" id="ARBA00022801"/>
    </source>
</evidence>
<organism evidence="7 8">
    <name type="scientific">Planctomicrobium piriforme</name>
    <dbReference type="NCBI Taxonomy" id="1576369"/>
    <lineage>
        <taxon>Bacteria</taxon>
        <taxon>Pseudomonadati</taxon>
        <taxon>Planctomycetota</taxon>
        <taxon>Planctomycetia</taxon>
        <taxon>Planctomycetales</taxon>
        <taxon>Planctomycetaceae</taxon>
        <taxon>Planctomicrobium</taxon>
    </lineage>
</organism>
<dbReference type="GO" id="GO:0016791">
    <property type="term" value="F:phosphatase activity"/>
    <property type="evidence" value="ECO:0007669"/>
    <property type="project" value="UniProtKB-ARBA"/>
</dbReference>
<evidence type="ECO:0000313" key="8">
    <source>
        <dbReference type="Proteomes" id="UP000199518"/>
    </source>
</evidence>
<reference evidence="8" key="1">
    <citation type="submission" date="2016-10" db="EMBL/GenBank/DDBJ databases">
        <authorList>
            <person name="Varghese N."/>
            <person name="Submissions S."/>
        </authorList>
    </citation>
    <scope>NUCLEOTIDE SEQUENCE [LARGE SCALE GENOMIC DNA]</scope>
    <source>
        <strain evidence="8">DSM 26348</strain>
    </source>
</reference>
<dbReference type="Pfam" id="PF00459">
    <property type="entry name" value="Inositol_P"/>
    <property type="match status" value="1"/>
</dbReference>
<evidence type="ECO:0000256" key="3">
    <source>
        <dbReference type="ARBA" id="ARBA00022723"/>
    </source>
</evidence>
<keyword evidence="3 6" id="KW-0479">Metal-binding</keyword>
<dbReference type="PROSITE" id="PS00629">
    <property type="entry name" value="IMP_1"/>
    <property type="match status" value="1"/>
</dbReference>
<dbReference type="SUPFAM" id="SSF56655">
    <property type="entry name" value="Carbohydrate phosphatase"/>
    <property type="match status" value="1"/>
</dbReference>
<protein>
    <submittedName>
        <fullName evidence="7">Histidinol-phosphatase, inositol monophosphatase family</fullName>
    </submittedName>
</protein>
<comment type="similarity">
    <text evidence="2">Belongs to the inositol monophosphatase superfamily.</text>
</comment>
<dbReference type="PRINTS" id="PR00377">
    <property type="entry name" value="IMPHPHTASES"/>
</dbReference>
<dbReference type="PANTHER" id="PTHR43200:SF6">
    <property type="entry name" value="3'(2'),5'-BISPHOSPHATE NUCLEOTIDASE"/>
    <property type="match status" value="1"/>
</dbReference>
<gene>
    <name evidence="7" type="ORF">SAMN05421753_1016</name>
</gene>
<dbReference type="InterPro" id="IPR020583">
    <property type="entry name" value="Inositol_monoP_metal-BS"/>
</dbReference>
<dbReference type="InterPro" id="IPR051090">
    <property type="entry name" value="Inositol_monoP_superfamily"/>
</dbReference>
<comment type="cofactor">
    <cofactor evidence="1 6">
        <name>Mg(2+)</name>
        <dbReference type="ChEBI" id="CHEBI:18420"/>
    </cofactor>
</comment>
<dbReference type="AlphaFoldDB" id="A0A1I3AQS3"/>
<evidence type="ECO:0000256" key="1">
    <source>
        <dbReference type="ARBA" id="ARBA00001946"/>
    </source>
</evidence>
<feature type="binding site" evidence="6">
    <location>
        <position position="72"/>
    </location>
    <ligand>
        <name>Mg(2+)</name>
        <dbReference type="ChEBI" id="CHEBI:18420"/>
        <label>1</label>
        <note>catalytic</note>
    </ligand>
</feature>
<evidence type="ECO:0000256" key="2">
    <source>
        <dbReference type="ARBA" id="ARBA00009759"/>
    </source>
</evidence>